<name>A0A375FKF0_9BURK</name>
<reference evidence="3 4" key="2">
    <citation type="submission" date="2018-01" db="EMBL/GenBank/DDBJ databases">
        <authorList>
            <person name="Gaut B.S."/>
            <person name="Morton B.R."/>
            <person name="Clegg M.T."/>
            <person name="Duvall M.R."/>
        </authorList>
    </citation>
    <scope>NUCLEOTIDE SEQUENCE [LARGE SCALE GENOMIC DNA]</scope>
    <source>
        <strain evidence="3">Cupriavidus taiwanensis STM 8555</strain>
        <plasmid evidence="3">I</plasmid>
    </source>
</reference>
<feature type="region of interest" description="Disordered" evidence="1">
    <location>
        <begin position="1"/>
        <end position="39"/>
    </location>
</feature>
<evidence type="ECO:0000313" key="4">
    <source>
        <dbReference type="Proteomes" id="UP000256952"/>
    </source>
</evidence>
<proteinExistence type="predicted"/>
<keyword evidence="3" id="KW-0614">Plasmid</keyword>
<dbReference type="EMBL" id="LT984809">
    <property type="protein sequence ID" value="SPD49085.1"/>
    <property type="molecule type" value="Genomic_DNA"/>
</dbReference>
<dbReference type="Proteomes" id="UP000256952">
    <property type="component" value="Unassembled WGS sequence"/>
</dbReference>
<evidence type="ECO:0000256" key="1">
    <source>
        <dbReference type="SAM" id="MobiDB-lite"/>
    </source>
</evidence>
<evidence type="ECO:0000313" key="3">
    <source>
        <dbReference type="EMBL" id="SPD49085.1"/>
    </source>
</evidence>
<gene>
    <name evidence="3" type="ORF">CBM2612_P0430</name>
    <name evidence="2" type="ORF">CBM2613_U30002</name>
</gene>
<dbReference type="RefSeq" id="WP_159373704.1">
    <property type="nucleotide sequence ID" value="NZ_LT984809.1"/>
</dbReference>
<organism evidence="2 4">
    <name type="scientific">Cupriavidus taiwanensis</name>
    <dbReference type="NCBI Taxonomy" id="164546"/>
    <lineage>
        <taxon>Bacteria</taxon>
        <taxon>Pseudomonadati</taxon>
        <taxon>Pseudomonadota</taxon>
        <taxon>Betaproteobacteria</taxon>
        <taxon>Burkholderiales</taxon>
        <taxon>Burkholderiaceae</taxon>
        <taxon>Cupriavidus</taxon>
    </lineage>
</organism>
<dbReference type="AlphaFoldDB" id="A0A375FKF0"/>
<feature type="compositionally biased region" description="Basic and acidic residues" evidence="1">
    <location>
        <begin position="16"/>
        <end position="30"/>
    </location>
</feature>
<geneLocation type="plasmid" evidence="3">
    <name>I</name>
</geneLocation>
<protein>
    <submittedName>
        <fullName evidence="2">Uncharacterized protein</fullName>
    </submittedName>
</protein>
<reference evidence="2" key="1">
    <citation type="submission" date="2018-01" db="EMBL/GenBank/DDBJ databases">
        <authorList>
            <person name="Clerissi C."/>
        </authorList>
    </citation>
    <scope>NUCLEOTIDE SEQUENCE</scope>
    <source>
        <strain evidence="2">Cupriavidus taiwanensis STM 8556</strain>
    </source>
</reference>
<dbReference type="EMBL" id="OFTH01000054">
    <property type="protein sequence ID" value="SOZ75315.1"/>
    <property type="molecule type" value="Genomic_DNA"/>
</dbReference>
<sequence>MAKPFHLARSAPRTGRQPDGKEEMSEEVKDQSNAAQKKVNVRDFGPMVIPIDGPLSITFDANRIDINIVMAIASQVDGIPTALRLTPEATGQLVGAIKKAIDEQIITVTVGSPKALN</sequence>
<accession>A0A375FKF0</accession>
<evidence type="ECO:0000313" key="2">
    <source>
        <dbReference type="EMBL" id="SOZ75315.1"/>
    </source>
</evidence>